<dbReference type="Proteomes" id="UP001198182">
    <property type="component" value="Unassembled WGS sequence"/>
</dbReference>
<evidence type="ECO:0000256" key="6">
    <source>
        <dbReference type="ARBA" id="ARBA00023136"/>
    </source>
</evidence>
<feature type="transmembrane region" description="Helical" evidence="7">
    <location>
        <begin position="34"/>
        <end position="51"/>
    </location>
</feature>
<dbReference type="PANTHER" id="PTHR30506:SF3">
    <property type="entry name" value="UPF0126 INNER MEMBRANE PROTEIN YADS-RELATED"/>
    <property type="match status" value="1"/>
</dbReference>
<dbReference type="RefSeq" id="WP_308453691.1">
    <property type="nucleotide sequence ID" value="NZ_JAJEQR010000023.1"/>
</dbReference>
<keyword evidence="4 7" id="KW-0812">Transmembrane</keyword>
<evidence type="ECO:0000313" key="9">
    <source>
        <dbReference type="EMBL" id="MCC2231170.1"/>
    </source>
</evidence>
<reference evidence="9" key="1">
    <citation type="submission" date="2021-10" db="EMBL/GenBank/DDBJ databases">
        <title>Anaerobic single-cell dispensing facilitates the cultivation of human gut bacteria.</title>
        <authorList>
            <person name="Afrizal A."/>
        </authorList>
    </citation>
    <scope>NUCLEOTIDE SEQUENCE</scope>
    <source>
        <strain evidence="9">CLA-AA-H215</strain>
    </source>
</reference>
<evidence type="ECO:0000256" key="1">
    <source>
        <dbReference type="ARBA" id="ARBA00004651"/>
    </source>
</evidence>
<feature type="domain" description="Glycine transporter" evidence="8">
    <location>
        <begin position="10"/>
        <end position="83"/>
    </location>
</feature>
<dbReference type="Pfam" id="PF03458">
    <property type="entry name" value="Gly_transporter"/>
    <property type="match status" value="2"/>
</dbReference>
<keyword evidence="3" id="KW-1003">Cell membrane</keyword>
<protein>
    <submittedName>
        <fullName evidence="9">TRIC cation channel family protein</fullName>
    </submittedName>
</protein>
<sequence length="214" mass="23128">MPDTEHMIFIMEMIGTVAFAVSGGMVAIRKNLDLLGILVLGVTTACGGGLIRDLVIGIQPPIMFLKSVYVTAAVISDLLLFAIVKCFRSSMEFLSSKFYERTLNLMDAIGLGVFTVVGVNAAIRLKLDSYVFLKIFLGVITGVGGGIIRDMMVIQVPAVLRKHVYACASIAGAVCYVLLYDVITAGPAMILSTLLVIAIRLLARHYEWNLPKAI</sequence>
<feature type="domain" description="Glycine transporter" evidence="8">
    <location>
        <begin position="105"/>
        <end position="180"/>
    </location>
</feature>
<accession>A0AAE3EBZ3</accession>
<comment type="caution">
    <text evidence="9">The sequence shown here is derived from an EMBL/GenBank/DDBJ whole genome shotgun (WGS) entry which is preliminary data.</text>
</comment>
<dbReference type="PANTHER" id="PTHR30506">
    <property type="entry name" value="INNER MEMBRANE PROTEIN"/>
    <property type="match status" value="1"/>
</dbReference>
<evidence type="ECO:0000256" key="2">
    <source>
        <dbReference type="ARBA" id="ARBA00008193"/>
    </source>
</evidence>
<feature type="transmembrane region" description="Helical" evidence="7">
    <location>
        <begin position="105"/>
        <end position="123"/>
    </location>
</feature>
<comment type="similarity">
    <text evidence="2">Belongs to the UPF0126 family.</text>
</comment>
<feature type="transmembrane region" description="Helical" evidence="7">
    <location>
        <begin position="63"/>
        <end position="84"/>
    </location>
</feature>
<dbReference type="AlphaFoldDB" id="A0AAE3EBZ3"/>
<name>A0AAE3EBZ3_9FIRM</name>
<organism evidence="9 10">
    <name type="scientific">Hominifimenecus microfluidus</name>
    <dbReference type="NCBI Taxonomy" id="2885348"/>
    <lineage>
        <taxon>Bacteria</taxon>
        <taxon>Bacillati</taxon>
        <taxon>Bacillota</taxon>
        <taxon>Clostridia</taxon>
        <taxon>Lachnospirales</taxon>
        <taxon>Lachnospiraceae</taxon>
        <taxon>Hominifimenecus</taxon>
    </lineage>
</organism>
<dbReference type="InterPro" id="IPR005115">
    <property type="entry name" value="Gly_transporter"/>
</dbReference>
<evidence type="ECO:0000256" key="3">
    <source>
        <dbReference type="ARBA" id="ARBA00022475"/>
    </source>
</evidence>
<comment type="subcellular location">
    <subcellularLocation>
        <location evidence="1">Cell membrane</location>
        <topology evidence="1">Multi-pass membrane protein</topology>
    </subcellularLocation>
</comment>
<dbReference type="GO" id="GO:0005886">
    <property type="term" value="C:plasma membrane"/>
    <property type="evidence" value="ECO:0007669"/>
    <property type="project" value="UniProtKB-SubCell"/>
</dbReference>
<evidence type="ECO:0000256" key="5">
    <source>
        <dbReference type="ARBA" id="ARBA00022989"/>
    </source>
</evidence>
<keyword evidence="5 7" id="KW-1133">Transmembrane helix</keyword>
<evidence type="ECO:0000256" key="7">
    <source>
        <dbReference type="SAM" id="Phobius"/>
    </source>
</evidence>
<keyword evidence="6 7" id="KW-0472">Membrane</keyword>
<evidence type="ECO:0000259" key="8">
    <source>
        <dbReference type="Pfam" id="PF03458"/>
    </source>
</evidence>
<feature type="transmembrane region" description="Helical" evidence="7">
    <location>
        <begin position="129"/>
        <end position="148"/>
    </location>
</feature>
<dbReference type="EMBL" id="JAJEQR010000023">
    <property type="protein sequence ID" value="MCC2231170.1"/>
    <property type="molecule type" value="Genomic_DNA"/>
</dbReference>
<evidence type="ECO:0000256" key="4">
    <source>
        <dbReference type="ARBA" id="ARBA00022692"/>
    </source>
</evidence>
<gene>
    <name evidence="9" type="ORF">LKD81_09220</name>
</gene>
<proteinExistence type="inferred from homology"/>
<feature type="transmembrane region" description="Helical" evidence="7">
    <location>
        <begin position="6"/>
        <end position="27"/>
    </location>
</feature>
<keyword evidence="10" id="KW-1185">Reference proteome</keyword>
<evidence type="ECO:0000313" key="10">
    <source>
        <dbReference type="Proteomes" id="UP001198182"/>
    </source>
</evidence>